<feature type="transmembrane region" description="Helical" evidence="1">
    <location>
        <begin position="85"/>
        <end position="102"/>
    </location>
</feature>
<protein>
    <submittedName>
        <fullName evidence="2">Uncharacterized protein</fullName>
    </submittedName>
</protein>
<sequence length="139" mass="15393">MKPSSSRQKLGLAFLVASIVAGVFLSYLWAWHLSNPSGKFPTRWSVFEFSLNIWLVVAVVTTVLFALPLCFVATFSNSSTTLRDYWLTIALAVLVQTAIFAAPRLSLAFNPFLLFVFVLPPLAGLAFLVARRPPTWSGR</sequence>
<dbReference type="AlphaFoldDB" id="A0A5C6CHZ2"/>
<organism evidence="2 3">
    <name type="scientific">Novipirellula galeiformis</name>
    <dbReference type="NCBI Taxonomy" id="2528004"/>
    <lineage>
        <taxon>Bacteria</taxon>
        <taxon>Pseudomonadati</taxon>
        <taxon>Planctomycetota</taxon>
        <taxon>Planctomycetia</taxon>
        <taxon>Pirellulales</taxon>
        <taxon>Pirellulaceae</taxon>
        <taxon>Novipirellula</taxon>
    </lineage>
</organism>
<evidence type="ECO:0000313" key="3">
    <source>
        <dbReference type="Proteomes" id="UP000316304"/>
    </source>
</evidence>
<reference evidence="2 3" key="1">
    <citation type="submission" date="2019-02" db="EMBL/GenBank/DDBJ databases">
        <title>Deep-cultivation of Planctomycetes and their phenomic and genomic characterization uncovers novel biology.</title>
        <authorList>
            <person name="Wiegand S."/>
            <person name="Jogler M."/>
            <person name="Boedeker C."/>
            <person name="Pinto D."/>
            <person name="Vollmers J."/>
            <person name="Rivas-Marin E."/>
            <person name="Kohn T."/>
            <person name="Peeters S.H."/>
            <person name="Heuer A."/>
            <person name="Rast P."/>
            <person name="Oberbeckmann S."/>
            <person name="Bunk B."/>
            <person name="Jeske O."/>
            <person name="Meyerdierks A."/>
            <person name="Storesund J.E."/>
            <person name="Kallscheuer N."/>
            <person name="Luecker S."/>
            <person name="Lage O.M."/>
            <person name="Pohl T."/>
            <person name="Merkel B.J."/>
            <person name="Hornburger P."/>
            <person name="Mueller R.-W."/>
            <person name="Bruemmer F."/>
            <person name="Labrenz M."/>
            <person name="Spormann A.M."/>
            <person name="Op Den Camp H."/>
            <person name="Overmann J."/>
            <person name="Amann R."/>
            <person name="Jetten M.S.M."/>
            <person name="Mascher T."/>
            <person name="Medema M.H."/>
            <person name="Devos D.P."/>
            <person name="Kaster A.-K."/>
            <person name="Ovreas L."/>
            <person name="Rohde M."/>
            <person name="Galperin M.Y."/>
            <person name="Jogler C."/>
        </authorList>
    </citation>
    <scope>NUCLEOTIDE SEQUENCE [LARGE SCALE GENOMIC DNA]</scope>
    <source>
        <strain evidence="2 3">Pla52o</strain>
    </source>
</reference>
<keyword evidence="1" id="KW-0812">Transmembrane</keyword>
<feature type="transmembrane region" description="Helical" evidence="1">
    <location>
        <begin position="12"/>
        <end position="31"/>
    </location>
</feature>
<name>A0A5C6CHZ2_9BACT</name>
<comment type="caution">
    <text evidence="2">The sequence shown here is derived from an EMBL/GenBank/DDBJ whole genome shotgun (WGS) entry which is preliminary data.</text>
</comment>
<proteinExistence type="predicted"/>
<evidence type="ECO:0000256" key="1">
    <source>
        <dbReference type="SAM" id="Phobius"/>
    </source>
</evidence>
<feature type="transmembrane region" description="Helical" evidence="1">
    <location>
        <begin position="51"/>
        <end position="73"/>
    </location>
</feature>
<gene>
    <name evidence="2" type="ORF">Pla52o_34250</name>
</gene>
<keyword evidence="3" id="KW-1185">Reference proteome</keyword>
<keyword evidence="1" id="KW-0472">Membrane</keyword>
<feature type="transmembrane region" description="Helical" evidence="1">
    <location>
        <begin position="108"/>
        <end position="130"/>
    </location>
</feature>
<dbReference type="Proteomes" id="UP000316304">
    <property type="component" value="Unassembled WGS sequence"/>
</dbReference>
<dbReference type="EMBL" id="SJPT01000005">
    <property type="protein sequence ID" value="TWU22369.1"/>
    <property type="molecule type" value="Genomic_DNA"/>
</dbReference>
<evidence type="ECO:0000313" key="2">
    <source>
        <dbReference type="EMBL" id="TWU22369.1"/>
    </source>
</evidence>
<accession>A0A5C6CHZ2</accession>
<keyword evidence="1" id="KW-1133">Transmembrane helix</keyword>